<sequence>MPPWDSQMGRRLSTHANTLLDQKLAIVSVTRSPVSTWTMSHWSASFRLRVSKPSRC</sequence>
<organism evidence="1 2">
    <name type="scientific">Myxococcus xanthus (strain DK1622)</name>
    <dbReference type="NCBI Taxonomy" id="246197"/>
    <lineage>
        <taxon>Bacteria</taxon>
        <taxon>Pseudomonadati</taxon>
        <taxon>Myxococcota</taxon>
        <taxon>Myxococcia</taxon>
        <taxon>Myxococcales</taxon>
        <taxon>Cystobacterineae</taxon>
        <taxon>Myxococcaceae</taxon>
        <taxon>Myxococcus</taxon>
    </lineage>
</organism>
<gene>
    <name evidence="1" type="ordered locus">MXAN_7235</name>
</gene>
<proteinExistence type="predicted"/>
<evidence type="ECO:0000313" key="1">
    <source>
        <dbReference type="EMBL" id="ABF92892.1"/>
    </source>
</evidence>
<accession>Q1CW75</accession>
<dbReference type="AlphaFoldDB" id="Q1CW75"/>
<keyword evidence="2" id="KW-1185">Reference proteome</keyword>
<dbReference type="HOGENOM" id="CLU_3009560_0_0_7"/>
<dbReference type="Proteomes" id="UP000002402">
    <property type="component" value="Chromosome"/>
</dbReference>
<dbReference type="EMBL" id="CP000113">
    <property type="protein sequence ID" value="ABF92892.1"/>
    <property type="molecule type" value="Genomic_DNA"/>
</dbReference>
<protein>
    <submittedName>
        <fullName evidence="1">Uncharacterized protein</fullName>
    </submittedName>
</protein>
<dbReference type="KEGG" id="mxa:MXAN_7235"/>
<evidence type="ECO:0000313" key="2">
    <source>
        <dbReference type="Proteomes" id="UP000002402"/>
    </source>
</evidence>
<reference evidence="1 2" key="1">
    <citation type="journal article" date="2006" name="Proc. Natl. Acad. Sci. U.S.A.">
        <title>Evolution of sensory complexity recorded in a myxobacterial genome.</title>
        <authorList>
            <person name="Goldman B.S."/>
            <person name="Nierman W.C."/>
            <person name="Kaiser D."/>
            <person name="Slater S.C."/>
            <person name="Durkin A.S."/>
            <person name="Eisen J.A."/>
            <person name="Ronning C.M."/>
            <person name="Barbazuk W.B."/>
            <person name="Blanchard M."/>
            <person name="Field C."/>
            <person name="Halling C."/>
            <person name="Hinkle G."/>
            <person name="Iartchuk O."/>
            <person name="Kim H.S."/>
            <person name="Mackenzie C."/>
            <person name="Madupu R."/>
            <person name="Miller N."/>
            <person name="Shvartsbeyn A."/>
            <person name="Sullivan S.A."/>
            <person name="Vaudin M."/>
            <person name="Wiegand R."/>
            <person name="Kaplan H.B."/>
        </authorList>
    </citation>
    <scope>NUCLEOTIDE SEQUENCE [LARGE SCALE GENOMIC DNA]</scope>
    <source>
        <strain evidence="2">DK1622</strain>
    </source>
</reference>
<dbReference type="EnsemblBacteria" id="ABF92892">
    <property type="protein sequence ID" value="ABF92892"/>
    <property type="gene ID" value="MXAN_7235"/>
</dbReference>
<name>Q1CW75_MYXXD</name>